<dbReference type="Gene3D" id="3.90.1590.10">
    <property type="entry name" value="glutathione-dependent formaldehyde- activating enzyme (gfa)"/>
    <property type="match status" value="1"/>
</dbReference>
<keyword evidence="2" id="KW-0479">Metal-binding</keyword>
<comment type="similarity">
    <text evidence="1">Belongs to the Gfa family.</text>
</comment>
<dbReference type="AlphaFoldDB" id="A0A2T4AMZ0"/>
<accession>A0A2T4AMZ0</accession>
<gene>
    <name evidence="5" type="ORF">M431DRAFT_477666</name>
</gene>
<evidence type="ECO:0000313" key="6">
    <source>
        <dbReference type="Proteomes" id="UP000241690"/>
    </source>
</evidence>
<proteinExistence type="inferred from homology"/>
<evidence type="ECO:0000256" key="3">
    <source>
        <dbReference type="ARBA" id="ARBA00022833"/>
    </source>
</evidence>
<dbReference type="EMBL" id="KZ679676">
    <property type="protein sequence ID" value="PTB58447.1"/>
    <property type="molecule type" value="Genomic_DNA"/>
</dbReference>
<name>A0A2T4AMZ0_TRIHA</name>
<protein>
    <recommendedName>
        <fullName evidence="4">CENP-V/GFA domain-containing protein</fullName>
    </recommendedName>
</protein>
<dbReference type="InterPro" id="IPR006913">
    <property type="entry name" value="CENP-V/GFA"/>
</dbReference>
<keyword evidence="3" id="KW-0862">Zinc</keyword>
<dbReference type="PROSITE" id="PS51891">
    <property type="entry name" value="CENP_V_GFA"/>
    <property type="match status" value="1"/>
</dbReference>
<evidence type="ECO:0000256" key="2">
    <source>
        <dbReference type="ARBA" id="ARBA00022723"/>
    </source>
</evidence>
<dbReference type="GeneID" id="36624163"/>
<organism evidence="5 6">
    <name type="scientific">Trichoderma harzianum CBS 226.95</name>
    <dbReference type="NCBI Taxonomy" id="983964"/>
    <lineage>
        <taxon>Eukaryota</taxon>
        <taxon>Fungi</taxon>
        <taxon>Dikarya</taxon>
        <taxon>Ascomycota</taxon>
        <taxon>Pezizomycotina</taxon>
        <taxon>Sordariomycetes</taxon>
        <taxon>Hypocreomycetidae</taxon>
        <taxon>Hypocreales</taxon>
        <taxon>Hypocreaceae</taxon>
        <taxon>Trichoderma</taxon>
    </lineage>
</organism>
<evidence type="ECO:0000259" key="4">
    <source>
        <dbReference type="PROSITE" id="PS51891"/>
    </source>
</evidence>
<dbReference type="Proteomes" id="UP000241690">
    <property type="component" value="Unassembled WGS sequence"/>
</dbReference>
<dbReference type="GO" id="GO:0046872">
    <property type="term" value="F:metal ion binding"/>
    <property type="evidence" value="ECO:0007669"/>
    <property type="project" value="UniProtKB-KW"/>
</dbReference>
<sequence length="110" mass="12394">MVPVIYHGSCLCDSITFDIEGEPERVFSCYCLDCAKNSGGPYQLVAKYDVSKITVKDPQNAQAVWIISRTQSGFEKHSLLSPMWLYPVDYTNASSRFEDNGTNFVGQWRA</sequence>
<evidence type="ECO:0000256" key="1">
    <source>
        <dbReference type="ARBA" id="ARBA00005495"/>
    </source>
</evidence>
<keyword evidence="6" id="KW-1185">Reference proteome</keyword>
<dbReference type="RefSeq" id="XP_024778124.1">
    <property type="nucleotide sequence ID" value="XM_024915594.1"/>
</dbReference>
<evidence type="ECO:0000313" key="5">
    <source>
        <dbReference type="EMBL" id="PTB58447.1"/>
    </source>
</evidence>
<dbReference type="GO" id="GO:0016846">
    <property type="term" value="F:carbon-sulfur lyase activity"/>
    <property type="evidence" value="ECO:0007669"/>
    <property type="project" value="InterPro"/>
</dbReference>
<feature type="domain" description="CENP-V/GFA" evidence="4">
    <location>
        <begin position="6"/>
        <end position="110"/>
    </location>
</feature>
<dbReference type="InterPro" id="IPR011057">
    <property type="entry name" value="Mss4-like_sf"/>
</dbReference>
<reference evidence="5 6" key="1">
    <citation type="submission" date="2016-07" db="EMBL/GenBank/DDBJ databases">
        <title>Multiple horizontal gene transfer events from other fungi enriched the ability of initially mycotrophic Trichoderma (Ascomycota) to feed on dead plant biomass.</title>
        <authorList>
            <consortium name="DOE Joint Genome Institute"/>
            <person name="Aerts A."/>
            <person name="Atanasova L."/>
            <person name="Chenthamara K."/>
            <person name="Zhang J."/>
            <person name="Grujic M."/>
            <person name="Henrissat B."/>
            <person name="Kuo A."/>
            <person name="Salamov A."/>
            <person name="Lipzen A."/>
            <person name="Labutti K."/>
            <person name="Barry K."/>
            <person name="Miao Y."/>
            <person name="Rahimi M.J."/>
            <person name="Shen Q."/>
            <person name="Grigoriev I.V."/>
            <person name="Kubicek C.P."/>
            <person name="Druzhinina I.S."/>
        </authorList>
    </citation>
    <scope>NUCLEOTIDE SEQUENCE [LARGE SCALE GENOMIC DNA]</scope>
    <source>
        <strain evidence="5 6">CBS 226.95</strain>
    </source>
</reference>
<dbReference type="SUPFAM" id="SSF51316">
    <property type="entry name" value="Mss4-like"/>
    <property type="match status" value="1"/>
</dbReference>
<dbReference type="Pfam" id="PF04828">
    <property type="entry name" value="GFA"/>
    <property type="match status" value="1"/>
</dbReference>